<dbReference type="AlphaFoldDB" id="A0A1V9YC10"/>
<evidence type="ECO:0008006" key="3">
    <source>
        <dbReference type="Google" id="ProtNLM"/>
    </source>
</evidence>
<reference evidence="1 2" key="1">
    <citation type="journal article" date="2014" name="Genome Biol. Evol.">
        <title>The secreted proteins of Achlya hypogyna and Thraustotheca clavata identify the ancestral oomycete secretome and reveal gene acquisitions by horizontal gene transfer.</title>
        <authorList>
            <person name="Misner I."/>
            <person name="Blouin N."/>
            <person name="Leonard G."/>
            <person name="Richards T.A."/>
            <person name="Lane C.E."/>
        </authorList>
    </citation>
    <scope>NUCLEOTIDE SEQUENCE [LARGE SCALE GENOMIC DNA]</scope>
    <source>
        <strain evidence="1 2">ATCC 48635</strain>
    </source>
</reference>
<dbReference type="PANTHER" id="PTHR37066:SF1">
    <property type="entry name" value="LNS2_PITP DOMAIN-CONTAINING PROTEIN"/>
    <property type="match status" value="1"/>
</dbReference>
<evidence type="ECO:0000313" key="1">
    <source>
        <dbReference type="EMBL" id="OQR83228.1"/>
    </source>
</evidence>
<name>A0A1V9YC10_ACHHY</name>
<gene>
    <name evidence="1" type="ORF">ACHHYP_14953</name>
</gene>
<protein>
    <recommendedName>
        <fullName evidence="3">Helicase-associated domain-containing protein</fullName>
    </recommendedName>
</protein>
<keyword evidence="2" id="KW-1185">Reference proteome</keyword>
<sequence>MRLTRWDSPCTVEQNADVVALSIFRALYGHCVVPSDFVVPHDSPWPMSLHGRQLGRSIERWRHEASVFHPAHEQALEFFGFVWCNRGFGRCIRQDGSTTNVAWALLLDALRTYHRMHGNCRIPELFVVPADLAIWPRPLVGVRLVSSVRALQRQAFELEPSDHAVAHELGLARDTPPWPDIVKQLKIYKFLQGDADIPLDFVVPVEAAGWPKAWAGVPLGELAWSLGISYPQLTPERQAQLQAVGFICNTDTTWVRIADGLQVFARIFNHVAVPPPFVVPRVRAWPEALW</sequence>
<evidence type="ECO:0000313" key="2">
    <source>
        <dbReference type="Proteomes" id="UP000243579"/>
    </source>
</evidence>
<dbReference type="OrthoDB" id="66498at2759"/>
<dbReference type="Proteomes" id="UP000243579">
    <property type="component" value="Unassembled WGS sequence"/>
</dbReference>
<proteinExistence type="predicted"/>
<comment type="caution">
    <text evidence="1">The sequence shown here is derived from an EMBL/GenBank/DDBJ whole genome shotgun (WGS) entry which is preliminary data.</text>
</comment>
<accession>A0A1V9YC10</accession>
<dbReference type="EMBL" id="JNBR01002254">
    <property type="protein sequence ID" value="OQR83228.1"/>
    <property type="molecule type" value="Genomic_DNA"/>
</dbReference>
<dbReference type="PANTHER" id="PTHR37066">
    <property type="entry name" value="HELICASE-ASSOCIATED"/>
    <property type="match status" value="1"/>
</dbReference>
<organism evidence="1 2">
    <name type="scientific">Achlya hypogyna</name>
    <name type="common">Oomycete</name>
    <name type="synonym">Protoachlya hypogyna</name>
    <dbReference type="NCBI Taxonomy" id="1202772"/>
    <lineage>
        <taxon>Eukaryota</taxon>
        <taxon>Sar</taxon>
        <taxon>Stramenopiles</taxon>
        <taxon>Oomycota</taxon>
        <taxon>Saprolegniomycetes</taxon>
        <taxon>Saprolegniales</taxon>
        <taxon>Achlyaceae</taxon>
        <taxon>Achlya</taxon>
    </lineage>
</organism>